<feature type="chain" id="PRO_5032935473" description="ABC transmembrane type-1 domain-containing protein" evidence="5">
    <location>
        <begin position="25"/>
        <end position="94"/>
    </location>
</feature>
<evidence type="ECO:0000256" key="1">
    <source>
        <dbReference type="ARBA" id="ARBA00004141"/>
    </source>
</evidence>
<dbReference type="AlphaFoldDB" id="A0A820Q347"/>
<gene>
    <name evidence="7" type="ORF">OKA104_LOCUS52215</name>
</gene>
<dbReference type="InterPro" id="IPR039421">
    <property type="entry name" value="Type_1_exporter"/>
</dbReference>
<keyword evidence="4" id="KW-0472">Membrane</keyword>
<protein>
    <recommendedName>
        <fullName evidence="6">ABC transmembrane type-1 domain-containing protein</fullName>
    </recommendedName>
</protein>
<organism evidence="7 8">
    <name type="scientific">Adineta steineri</name>
    <dbReference type="NCBI Taxonomy" id="433720"/>
    <lineage>
        <taxon>Eukaryota</taxon>
        <taxon>Metazoa</taxon>
        <taxon>Spiralia</taxon>
        <taxon>Gnathifera</taxon>
        <taxon>Rotifera</taxon>
        <taxon>Eurotatoria</taxon>
        <taxon>Bdelloidea</taxon>
        <taxon>Adinetida</taxon>
        <taxon>Adinetidae</taxon>
        <taxon>Adineta</taxon>
    </lineage>
</organism>
<comment type="subcellular location">
    <subcellularLocation>
        <location evidence="1">Membrane</location>
        <topology evidence="1">Multi-pass membrane protein</topology>
    </subcellularLocation>
</comment>
<comment type="caution">
    <text evidence="7">The sequence shown here is derived from an EMBL/GenBank/DDBJ whole genome shotgun (WGS) entry which is preliminary data.</text>
</comment>
<feature type="domain" description="ABC transmembrane type-1" evidence="6">
    <location>
        <begin position="1"/>
        <end position="93"/>
    </location>
</feature>
<dbReference type="Proteomes" id="UP000663881">
    <property type="component" value="Unassembled WGS sequence"/>
</dbReference>
<feature type="non-terminal residue" evidence="7">
    <location>
        <position position="1"/>
    </location>
</feature>
<dbReference type="PROSITE" id="PS50929">
    <property type="entry name" value="ABC_TM1F"/>
    <property type="match status" value="1"/>
</dbReference>
<dbReference type="SUPFAM" id="SSF90123">
    <property type="entry name" value="ABC transporter transmembrane region"/>
    <property type="match status" value="1"/>
</dbReference>
<evidence type="ECO:0000256" key="2">
    <source>
        <dbReference type="ARBA" id="ARBA00022692"/>
    </source>
</evidence>
<keyword evidence="2" id="KW-0812">Transmembrane</keyword>
<dbReference type="Gene3D" id="1.20.1560.10">
    <property type="entry name" value="ABC transporter type 1, transmembrane domain"/>
    <property type="match status" value="1"/>
</dbReference>
<name>A0A820Q347_9BILA</name>
<reference evidence="7" key="1">
    <citation type="submission" date="2021-02" db="EMBL/GenBank/DDBJ databases">
        <authorList>
            <person name="Nowell W R."/>
        </authorList>
    </citation>
    <scope>NUCLEOTIDE SEQUENCE</scope>
</reference>
<evidence type="ECO:0000313" key="7">
    <source>
        <dbReference type="EMBL" id="CAF4415676.1"/>
    </source>
</evidence>
<evidence type="ECO:0000313" key="8">
    <source>
        <dbReference type="Proteomes" id="UP000663881"/>
    </source>
</evidence>
<dbReference type="EMBL" id="CAJOAY010029878">
    <property type="protein sequence ID" value="CAF4415676.1"/>
    <property type="molecule type" value="Genomic_DNA"/>
</dbReference>
<evidence type="ECO:0000256" key="5">
    <source>
        <dbReference type="SAM" id="SignalP"/>
    </source>
</evidence>
<evidence type="ECO:0000259" key="6">
    <source>
        <dbReference type="PROSITE" id="PS50929"/>
    </source>
</evidence>
<proteinExistence type="predicted"/>
<dbReference type="GO" id="GO:0016020">
    <property type="term" value="C:membrane"/>
    <property type="evidence" value="ECO:0007669"/>
    <property type="project" value="UniProtKB-SubCell"/>
</dbReference>
<keyword evidence="5" id="KW-0732">Signal</keyword>
<dbReference type="InterPro" id="IPR036640">
    <property type="entry name" value="ABC1_TM_sf"/>
</dbReference>
<dbReference type="PANTHER" id="PTHR43394:SF1">
    <property type="entry name" value="ATP-BINDING CASSETTE SUB-FAMILY B MEMBER 10, MITOCHONDRIAL"/>
    <property type="match status" value="1"/>
</dbReference>
<sequence length="94" mass="10575">GTIIMMLVLSWNLFLLVLITGPLAFGTGKLYGDLMANQQKKVQDALAESNSLAEEAIATIRTVKSFANEDEEIRLFHKKNDLVRKFSIRQALYC</sequence>
<dbReference type="InterPro" id="IPR011527">
    <property type="entry name" value="ABC1_TM_dom"/>
</dbReference>
<evidence type="ECO:0000256" key="4">
    <source>
        <dbReference type="ARBA" id="ARBA00023136"/>
    </source>
</evidence>
<accession>A0A820Q347</accession>
<dbReference type="Pfam" id="PF00664">
    <property type="entry name" value="ABC_membrane"/>
    <property type="match status" value="1"/>
</dbReference>
<dbReference type="PANTHER" id="PTHR43394">
    <property type="entry name" value="ATP-DEPENDENT PERMEASE MDL1, MITOCHONDRIAL"/>
    <property type="match status" value="1"/>
</dbReference>
<evidence type="ECO:0000256" key="3">
    <source>
        <dbReference type="ARBA" id="ARBA00022989"/>
    </source>
</evidence>
<keyword evidence="3" id="KW-1133">Transmembrane helix</keyword>
<feature type="signal peptide" evidence="5">
    <location>
        <begin position="1"/>
        <end position="24"/>
    </location>
</feature>
<dbReference type="GO" id="GO:0005524">
    <property type="term" value="F:ATP binding"/>
    <property type="evidence" value="ECO:0007669"/>
    <property type="project" value="InterPro"/>
</dbReference>
<dbReference type="GO" id="GO:0015421">
    <property type="term" value="F:ABC-type oligopeptide transporter activity"/>
    <property type="evidence" value="ECO:0007669"/>
    <property type="project" value="TreeGrafter"/>
</dbReference>